<gene>
    <name evidence="1" type="ORF">NKG59_24945</name>
</gene>
<protein>
    <submittedName>
        <fullName evidence="1">Uncharacterized protein</fullName>
    </submittedName>
</protein>
<evidence type="ECO:0000313" key="2">
    <source>
        <dbReference type="Proteomes" id="UP001162793"/>
    </source>
</evidence>
<reference evidence="2" key="1">
    <citation type="journal article" date="2023" name="Front. Microbiol.">
        <title>Ralstonia chuxiongensis sp. nov., Ralstonia mojiangensis sp. nov., and Ralstonia soli sp. nov., isolated from tobacco fields, are three novel species in the family Burkholderiaceae.</title>
        <authorList>
            <person name="Lu C.H."/>
            <person name="Zhang Y.Y."/>
            <person name="Jiang N."/>
            <person name="Chen W."/>
            <person name="Shao X."/>
            <person name="Zhao Z.M."/>
            <person name="Lu W.L."/>
            <person name="Hu X."/>
            <person name="Xi Y.X."/>
            <person name="Zou S.Y."/>
            <person name="Wei Q.J."/>
            <person name="Lin Z.L."/>
            <person name="Gong L."/>
            <person name="Gai X.T."/>
            <person name="Zhang L.Q."/>
            <person name="Li J.Y."/>
            <person name="Jin Y."/>
            <person name="Xia Z.Y."/>
        </authorList>
    </citation>
    <scope>NUCLEOTIDE SEQUENCE [LARGE SCALE GENOMIC DNA]</scope>
    <source>
        <strain evidence="2">21YRMH01-3</strain>
    </source>
</reference>
<keyword evidence="2" id="KW-1185">Reference proteome</keyword>
<comment type="caution">
    <text evidence="1">The sequence shown here is derived from an EMBL/GenBank/DDBJ whole genome shotgun (WGS) entry which is preliminary data.</text>
</comment>
<organism evidence="1 2">
    <name type="scientific">Ralstonia chuxiongensis</name>
    <dbReference type="NCBI Taxonomy" id="2957504"/>
    <lineage>
        <taxon>Bacteria</taxon>
        <taxon>Pseudomonadati</taxon>
        <taxon>Pseudomonadota</taxon>
        <taxon>Betaproteobacteria</taxon>
        <taxon>Burkholderiales</taxon>
        <taxon>Burkholderiaceae</taxon>
        <taxon>Ralstonia</taxon>
    </lineage>
</organism>
<accession>A0AA41WYG8</accession>
<sequence>MPLVDILIALVSFLLGLMVREFLPSYFRKKGENLATKEDIAEITDLQKAVEHRFNDLIENSKQRHALRLAAIDRRLAAHQEAFSHWRELLGGAHTETVGTVVLKCQEWWERNCLYLEPEVRDAFVRAYSAANSHHAYVQARADSRIIEENWSAITNFPKILFDAIQLPPITQADAVQVLPKAELKKQQ</sequence>
<dbReference type="RefSeq" id="WP_253542713.1">
    <property type="nucleotide sequence ID" value="NZ_JAMYWC010000011.1"/>
</dbReference>
<dbReference type="EMBL" id="JAMYWC010000011">
    <property type="protein sequence ID" value="MCP1175627.1"/>
    <property type="molecule type" value="Genomic_DNA"/>
</dbReference>
<dbReference type="AlphaFoldDB" id="A0AA41WYG8"/>
<dbReference type="Proteomes" id="UP001162793">
    <property type="component" value="Unassembled WGS sequence"/>
</dbReference>
<evidence type="ECO:0000313" key="1">
    <source>
        <dbReference type="EMBL" id="MCP1175627.1"/>
    </source>
</evidence>
<name>A0AA41WYG8_9RALS</name>
<proteinExistence type="predicted"/>